<gene>
    <name evidence="7" type="ORF">Dac01nite_10930</name>
</gene>
<dbReference type="InterPro" id="IPR029154">
    <property type="entry name" value="HIBADH-like_NADP-bd"/>
</dbReference>
<dbReference type="SUPFAM" id="SSF48179">
    <property type="entry name" value="6-phosphogluconate dehydrogenase C-terminal domain-like"/>
    <property type="match status" value="1"/>
</dbReference>
<dbReference type="Gene3D" id="1.10.1040.10">
    <property type="entry name" value="N-(1-d-carboxylethyl)-l-norvaline Dehydrogenase, domain 2"/>
    <property type="match status" value="1"/>
</dbReference>
<dbReference type="Pfam" id="PF03446">
    <property type="entry name" value="NAD_binding_2"/>
    <property type="match status" value="1"/>
</dbReference>
<dbReference type="PANTHER" id="PTHR43580:SF2">
    <property type="entry name" value="CYTOKINE-LIKE NUCLEAR FACTOR N-PAC"/>
    <property type="match status" value="1"/>
</dbReference>
<evidence type="ECO:0000256" key="1">
    <source>
        <dbReference type="ARBA" id="ARBA00009080"/>
    </source>
</evidence>
<evidence type="ECO:0000259" key="6">
    <source>
        <dbReference type="Pfam" id="PF14833"/>
    </source>
</evidence>
<organism evidence="7 8">
    <name type="scientific">Demequina activiva</name>
    <dbReference type="NCBI Taxonomy" id="1582364"/>
    <lineage>
        <taxon>Bacteria</taxon>
        <taxon>Bacillati</taxon>
        <taxon>Actinomycetota</taxon>
        <taxon>Actinomycetes</taxon>
        <taxon>Micrococcales</taxon>
        <taxon>Demequinaceae</taxon>
        <taxon>Demequina</taxon>
    </lineage>
</organism>
<comment type="caution">
    <text evidence="7">The sequence shown here is derived from an EMBL/GenBank/DDBJ whole genome shotgun (WGS) entry which is preliminary data.</text>
</comment>
<keyword evidence="2" id="KW-0560">Oxidoreductase</keyword>
<dbReference type="Pfam" id="PF14833">
    <property type="entry name" value="NAD_binding_11"/>
    <property type="match status" value="1"/>
</dbReference>
<dbReference type="PANTHER" id="PTHR43580">
    <property type="entry name" value="OXIDOREDUCTASE GLYR1-RELATED"/>
    <property type="match status" value="1"/>
</dbReference>
<dbReference type="GO" id="GO:0016491">
    <property type="term" value="F:oxidoreductase activity"/>
    <property type="evidence" value="ECO:0007669"/>
    <property type="project" value="UniProtKB-KW"/>
</dbReference>
<keyword evidence="8" id="KW-1185">Reference proteome</keyword>
<evidence type="ECO:0000256" key="3">
    <source>
        <dbReference type="ARBA" id="ARBA00023027"/>
    </source>
</evidence>
<dbReference type="InterPro" id="IPR051265">
    <property type="entry name" value="HIBADH-related_NP60_sf"/>
</dbReference>
<dbReference type="InterPro" id="IPR015815">
    <property type="entry name" value="HIBADH-related"/>
</dbReference>
<dbReference type="InterPro" id="IPR008927">
    <property type="entry name" value="6-PGluconate_DH-like_C_sf"/>
</dbReference>
<dbReference type="AlphaFoldDB" id="A0A919UJG3"/>
<dbReference type="GO" id="GO:0051287">
    <property type="term" value="F:NAD binding"/>
    <property type="evidence" value="ECO:0007669"/>
    <property type="project" value="InterPro"/>
</dbReference>
<dbReference type="InterPro" id="IPR036291">
    <property type="entry name" value="NAD(P)-bd_dom_sf"/>
</dbReference>
<evidence type="ECO:0000256" key="4">
    <source>
        <dbReference type="PIRSR" id="PIRSR000103-1"/>
    </source>
</evidence>
<feature type="domain" description="3-hydroxyisobutyrate dehydrogenase-like NAD-binding" evidence="6">
    <location>
        <begin position="169"/>
        <end position="286"/>
    </location>
</feature>
<evidence type="ECO:0000313" key="8">
    <source>
        <dbReference type="Proteomes" id="UP000652354"/>
    </source>
</evidence>
<sequence>MSISIAVLGTGIMGAAMARNLARAGLDVTVWNRTVERARPLEADGAIVVEMAADAVARADVVLTMLFDGPAVREVMEEAAPAMRQGAVWLQCTTVGVDEVPDFAALAQRHGVTFVDAPVLGTRAPAEAGQLTVLSAGPENVRATLAPVLEAVGSRTVWTGLDGASAASTRLKLVANSWVIAVSNAAGEMVALAQALGVDPRQFLDLIEGGPLDSGYLRAKAGLILDDALTPPSFSVAAAGKDAELIVAAATAHGVRLDGAEAAAERFARAVAAGYGNEDMAAAYRASAE</sequence>
<dbReference type="RefSeq" id="WP_203654039.1">
    <property type="nucleotide sequence ID" value="NZ_BONR01000002.1"/>
</dbReference>
<reference evidence="7" key="1">
    <citation type="submission" date="2021-01" db="EMBL/GenBank/DDBJ databases">
        <title>Whole genome shotgun sequence of Demequina activiva NBRC 110675.</title>
        <authorList>
            <person name="Komaki H."/>
            <person name="Tamura T."/>
        </authorList>
    </citation>
    <scope>NUCLEOTIDE SEQUENCE</scope>
    <source>
        <strain evidence="7">NBRC 110675</strain>
    </source>
</reference>
<feature type="active site" evidence="4">
    <location>
        <position position="172"/>
    </location>
</feature>
<comment type="similarity">
    <text evidence="1">Belongs to the HIBADH-related family.</text>
</comment>
<dbReference type="EMBL" id="BONR01000002">
    <property type="protein sequence ID" value="GIG54341.1"/>
    <property type="molecule type" value="Genomic_DNA"/>
</dbReference>
<accession>A0A919UJG3</accession>
<feature type="domain" description="6-phosphogluconate dehydrogenase NADP-binding" evidence="5">
    <location>
        <begin position="4"/>
        <end position="160"/>
    </location>
</feature>
<dbReference type="PIRSF" id="PIRSF000103">
    <property type="entry name" value="HIBADH"/>
    <property type="match status" value="1"/>
</dbReference>
<dbReference type="SUPFAM" id="SSF51735">
    <property type="entry name" value="NAD(P)-binding Rossmann-fold domains"/>
    <property type="match status" value="1"/>
</dbReference>
<keyword evidence="3" id="KW-0520">NAD</keyword>
<evidence type="ECO:0000313" key="7">
    <source>
        <dbReference type="EMBL" id="GIG54341.1"/>
    </source>
</evidence>
<dbReference type="GO" id="GO:0050661">
    <property type="term" value="F:NADP binding"/>
    <property type="evidence" value="ECO:0007669"/>
    <property type="project" value="InterPro"/>
</dbReference>
<evidence type="ECO:0000259" key="5">
    <source>
        <dbReference type="Pfam" id="PF03446"/>
    </source>
</evidence>
<proteinExistence type="inferred from homology"/>
<protein>
    <submittedName>
        <fullName evidence="7">Dehydrogenase</fullName>
    </submittedName>
</protein>
<dbReference type="InterPro" id="IPR006115">
    <property type="entry name" value="6PGDH_NADP-bd"/>
</dbReference>
<evidence type="ECO:0000256" key="2">
    <source>
        <dbReference type="ARBA" id="ARBA00023002"/>
    </source>
</evidence>
<name>A0A919UJG3_9MICO</name>
<dbReference type="InterPro" id="IPR013328">
    <property type="entry name" value="6PGD_dom2"/>
</dbReference>
<dbReference type="Proteomes" id="UP000652354">
    <property type="component" value="Unassembled WGS sequence"/>
</dbReference>
<dbReference type="Gene3D" id="3.40.50.720">
    <property type="entry name" value="NAD(P)-binding Rossmann-like Domain"/>
    <property type="match status" value="1"/>
</dbReference>